<dbReference type="EMBL" id="JACOOX010000004">
    <property type="protein sequence ID" value="MBC5662739.1"/>
    <property type="molecule type" value="Genomic_DNA"/>
</dbReference>
<sequence>MKQQNKRLILLCIAALLILFMGAGKNTGNVQAAESVKKQELSQDENTHTFSNASDGSFQYDYAVKSDYYKGMGVDESTGLKYALVSYDEKLWAVVVTKKSEFNGSYDTSSYTGKMSLKFKPATTKTVLRFSKNKTGNTALEKCFYYSDDYSILTTGFSKDIYYIDGTPVKGIKKVAGTYYFFRKGKRVDETGWYPYGRSQVYVKDGKAIFRFSGDACYSFTNGKKQRVTDRYISVKGTVYWFDATGALAQGMKQAGGEYYYLRDGVSRRNYYKKVDRYGYYFGEDGKAVRDTWVNVKNAMMYFNANARNTKTYYLDGYKDSERIGMYKIYSKNKWNFVTDGIYKIDGSFVYFKNGRHYTSTRWYSSNDTTMYYIRKGEVLYKRKQSGNGYVLYQANGVRWKKVSSMWAPYNKGKTFYYDKNGTSLYRYFNASYSKSKYRNTVWIYDAGSSGWQQVTDKLLNIHSDYYYIPEDGVIKAEEGWQTIDKKTAVYTDASGKVSKYIYYDKTGKYSIYREGQKLDQIVPGIVTVQINGKTVYYLMNEQGQSVSGSQSVDGYLYDFDKYGRAYSRRLEGSVYWDMDAWMKRVILAYLGKTNIYCNVFVDQAFALAGGDDPSQKLAVQYTSPEKGGILLDRMYTGTEWGGAGTVTGKVVLSDGKSWMKQDSIQLNSDIVDFSYDALTPGDVIVYYKNGETEASHVSLFLGKFKNAAAVKKYLIRMGVSKQLAEACVKDWGAYYDNDGTYWCIHGGMGSSSQVYISNSTYCIPASGNTYTYGRKIINVID</sequence>
<evidence type="ECO:0000256" key="1">
    <source>
        <dbReference type="SAM" id="SignalP"/>
    </source>
</evidence>
<evidence type="ECO:0000313" key="2">
    <source>
        <dbReference type="EMBL" id="MBC5662739.1"/>
    </source>
</evidence>
<evidence type="ECO:0000313" key="3">
    <source>
        <dbReference type="Proteomes" id="UP000615234"/>
    </source>
</evidence>
<dbReference type="RefSeq" id="WP_186847628.1">
    <property type="nucleotide sequence ID" value="NZ_JACOOX010000004.1"/>
</dbReference>
<organism evidence="2 3">
    <name type="scientific">Coprococcus hominis</name>
    <name type="common">ex Liu et al. 2022</name>
    <dbReference type="NCBI Taxonomy" id="2763039"/>
    <lineage>
        <taxon>Bacteria</taxon>
        <taxon>Bacillati</taxon>
        <taxon>Bacillota</taxon>
        <taxon>Clostridia</taxon>
        <taxon>Lachnospirales</taxon>
        <taxon>Lachnospiraceae</taxon>
        <taxon>Coprococcus</taxon>
    </lineage>
</organism>
<evidence type="ECO:0008006" key="4">
    <source>
        <dbReference type="Google" id="ProtNLM"/>
    </source>
</evidence>
<dbReference type="Gene3D" id="2.10.270.10">
    <property type="entry name" value="Cholin Binding"/>
    <property type="match status" value="2"/>
</dbReference>
<reference evidence="2 3" key="1">
    <citation type="submission" date="2020-08" db="EMBL/GenBank/DDBJ databases">
        <title>Genome public.</title>
        <authorList>
            <person name="Liu C."/>
            <person name="Sun Q."/>
        </authorList>
    </citation>
    <scope>NUCLEOTIDE SEQUENCE [LARGE SCALE GENOMIC DNA]</scope>
    <source>
        <strain evidence="2 3">NSJ-10</strain>
    </source>
</reference>
<dbReference type="SUPFAM" id="SSF69360">
    <property type="entry name" value="Cell wall binding repeat"/>
    <property type="match status" value="2"/>
</dbReference>
<name>A0A8I0DTT1_9FIRM</name>
<proteinExistence type="predicted"/>
<dbReference type="AlphaFoldDB" id="A0A8I0DTT1"/>
<feature type="signal peptide" evidence="1">
    <location>
        <begin position="1"/>
        <end position="32"/>
    </location>
</feature>
<accession>A0A8I0DTT1</accession>
<gene>
    <name evidence="2" type="ORF">H8S09_07525</name>
</gene>
<keyword evidence="1" id="KW-0732">Signal</keyword>
<comment type="caution">
    <text evidence="2">The sequence shown here is derived from an EMBL/GenBank/DDBJ whole genome shotgun (WGS) entry which is preliminary data.</text>
</comment>
<keyword evidence="3" id="KW-1185">Reference proteome</keyword>
<feature type="chain" id="PRO_5034136503" description="Toxin A" evidence="1">
    <location>
        <begin position="33"/>
        <end position="782"/>
    </location>
</feature>
<protein>
    <recommendedName>
        <fullName evidence="4">Toxin A</fullName>
    </recommendedName>
</protein>
<dbReference type="Proteomes" id="UP000615234">
    <property type="component" value="Unassembled WGS sequence"/>
</dbReference>